<proteinExistence type="predicted"/>
<name>A0AAD9EDS7_9PEZI</name>
<keyword evidence="2" id="KW-1185">Reference proteome</keyword>
<dbReference type="Proteomes" id="UP001243330">
    <property type="component" value="Unassembled WGS sequence"/>
</dbReference>
<sequence length="97" mass="10448">MEGGRGHLRLGGGLESPLLCCPTWTPPSERWTLGHAVGGGWDRKVDVGMSLNDCQHQHHHPAGRRCARLPAHTRLVACPKSNAAPLSKRPSTEAVVD</sequence>
<evidence type="ECO:0000313" key="2">
    <source>
        <dbReference type="Proteomes" id="UP001243330"/>
    </source>
</evidence>
<dbReference type="AlphaFoldDB" id="A0AAD9EDS7"/>
<organism evidence="1 2">
    <name type="scientific">Colletotrichum chrysophilum</name>
    <dbReference type="NCBI Taxonomy" id="1836956"/>
    <lineage>
        <taxon>Eukaryota</taxon>
        <taxon>Fungi</taxon>
        <taxon>Dikarya</taxon>
        <taxon>Ascomycota</taxon>
        <taxon>Pezizomycotina</taxon>
        <taxon>Sordariomycetes</taxon>
        <taxon>Hypocreomycetidae</taxon>
        <taxon>Glomerellales</taxon>
        <taxon>Glomerellaceae</taxon>
        <taxon>Colletotrichum</taxon>
        <taxon>Colletotrichum gloeosporioides species complex</taxon>
    </lineage>
</organism>
<accession>A0AAD9EDS7</accession>
<comment type="caution">
    <text evidence="1">The sequence shown here is derived from an EMBL/GenBank/DDBJ whole genome shotgun (WGS) entry which is preliminary data.</text>
</comment>
<dbReference type="EMBL" id="JAQOWY010000294">
    <property type="protein sequence ID" value="KAK1844890.1"/>
    <property type="molecule type" value="Genomic_DNA"/>
</dbReference>
<protein>
    <submittedName>
        <fullName evidence="1">Uncharacterized protein</fullName>
    </submittedName>
</protein>
<gene>
    <name evidence="1" type="ORF">CCHR01_12510</name>
</gene>
<reference evidence="1" key="1">
    <citation type="submission" date="2023-01" db="EMBL/GenBank/DDBJ databases">
        <title>Colletotrichum chrysophilum M932 genome sequence.</title>
        <authorList>
            <person name="Baroncelli R."/>
        </authorList>
    </citation>
    <scope>NUCLEOTIDE SEQUENCE</scope>
    <source>
        <strain evidence="1">M932</strain>
    </source>
</reference>
<evidence type="ECO:0000313" key="1">
    <source>
        <dbReference type="EMBL" id="KAK1844890.1"/>
    </source>
</evidence>